<evidence type="ECO:0000256" key="5">
    <source>
        <dbReference type="SAM" id="MobiDB-lite"/>
    </source>
</evidence>
<dbReference type="InterPro" id="IPR002020">
    <property type="entry name" value="Citrate_synthase"/>
</dbReference>
<keyword evidence="4 6" id="KW-0808">Transferase</keyword>
<name>A0A7W4YJN3_LEIAQ</name>
<dbReference type="GO" id="GO:0005975">
    <property type="term" value="P:carbohydrate metabolic process"/>
    <property type="evidence" value="ECO:0007669"/>
    <property type="project" value="TreeGrafter"/>
</dbReference>
<protein>
    <recommendedName>
        <fullName evidence="3">citrate synthase (unknown stereospecificity)</fullName>
        <ecNumber evidence="3">2.3.3.16</ecNumber>
    </recommendedName>
</protein>
<keyword evidence="7" id="KW-1185">Reference proteome</keyword>
<dbReference type="InterPro" id="IPR016142">
    <property type="entry name" value="Citrate_synth-like_lrg_a-sub"/>
</dbReference>
<dbReference type="Pfam" id="PF00285">
    <property type="entry name" value="Citrate_synt"/>
    <property type="match status" value="1"/>
</dbReference>
<accession>A0A7W4YJN3</accession>
<sequence length="436" mass="45105">MDALPRLTAEQTAERLGVKLETLYAYVARGKLARDRTADGSSFDPLEVERFAAARRRRSAPGSPATGRSDGRPLMVIETTFALIEDGDLVYRGRRAVELAREPFENVARWALTGAWDADARFSPGAGMAAARRAADALPASAGDRDRQLIAVTALAAADPLRTSLDPATVAGAAERMVAGMVSVLPVVGGGDGASETDDDPLALRLHRRLAPTAPTQSAVDILNAALVLLIDHDLAVSTLAARAAASARATPYGVVIAGMGALDSPLHGNASRAAHRLLARVVAGEDPARVVADAVVAGSGGPVPGFGQPLYPDGDPRARALLDLLAAAASAAPVLSAVEAVSALLRDRAGAHPNIDLALGALTLAHGMRDDAGEVIFATACDRLRGARRRRVRRTAPPAAPRRPLHRPALGMRVLRLGTSAAARAGADVPGGRGR</sequence>
<dbReference type="GO" id="GO:0005829">
    <property type="term" value="C:cytosol"/>
    <property type="evidence" value="ECO:0007669"/>
    <property type="project" value="TreeGrafter"/>
</dbReference>
<evidence type="ECO:0000256" key="1">
    <source>
        <dbReference type="ARBA" id="ARBA00005163"/>
    </source>
</evidence>
<dbReference type="SUPFAM" id="SSF48256">
    <property type="entry name" value="Citrate synthase"/>
    <property type="match status" value="1"/>
</dbReference>
<comment type="similarity">
    <text evidence="2">Belongs to the citrate synthase family.</text>
</comment>
<dbReference type="PANTHER" id="PTHR11739:SF4">
    <property type="entry name" value="CITRATE SYNTHASE, PEROXISOMAL"/>
    <property type="match status" value="1"/>
</dbReference>
<gene>
    <name evidence="6" type="ORF">FHX33_001566</name>
</gene>
<evidence type="ECO:0000256" key="4">
    <source>
        <dbReference type="ARBA" id="ARBA00022679"/>
    </source>
</evidence>
<dbReference type="UniPathway" id="UPA00223"/>
<dbReference type="PANTHER" id="PTHR11739">
    <property type="entry name" value="CITRATE SYNTHASE"/>
    <property type="match status" value="1"/>
</dbReference>
<evidence type="ECO:0000313" key="7">
    <source>
        <dbReference type="Proteomes" id="UP000538196"/>
    </source>
</evidence>
<evidence type="ECO:0000256" key="2">
    <source>
        <dbReference type="ARBA" id="ARBA00010566"/>
    </source>
</evidence>
<feature type="region of interest" description="Disordered" evidence="5">
    <location>
        <begin position="389"/>
        <end position="409"/>
    </location>
</feature>
<dbReference type="RefSeq" id="WP_246396883.1">
    <property type="nucleotide sequence ID" value="NZ_JACHVP010000001.1"/>
</dbReference>
<dbReference type="GO" id="GO:0006099">
    <property type="term" value="P:tricarboxylic acid cycle"/>
    <property type="evidence" value="ECO:0007669"/>
    <property type="project" value="UniProtKB-UniPathway"/>
</dbReference>
<dbReference type="EC" id="2.3.3.16" evidence="3"/>
<reference evidence="6 7" key="1">
    <citation type="submission" date="2020-08" db="EMBL/GenBank/DDBJ databases">
        <title>Sequencing the genomes of 1000 actinobacteria strains.</title>
        <authorList>
            <person name="Klenk H.-P."/>
        </authorList>
    </citation>
    <scope>NUCLEOTIDE SEQUENCE [LARGE SCALE GENOMIC DNA]</scope>
    <source>
        <strain evidence="6 7">DSM 20146</strain>
    </source>
</reference>
<comment type="pathway">
    <text evidence="1">Carbohydrate metabolism; tricarboxylic acid cycle.</text>
</comment>
<evidence type="ECO:0000313" key="6">
    <source>
        <dbReference type="EMBL" id="MBB2966834.1"/>
    </source>
</evidence>
<dbReference type="InterPro" id="IPR036969">
    <property type="entry name" value="Citrate_synthase_sf"/>
</dbReference>
<dbReference type="AlphaFoldDB" id="A0A7W4YJN3"/>
<comment type="caution">
    <text evidence="6">The sequence shown here is derived from an EMBL/GenBank/DDBJ whole genome shotgun (WGS) entry which is preliminary data.</text>
</comment>
<dbReference type="GO" id="GO:0036440">
    <property type="term" value="F:citrate synthase activity"/>
    <property type="evidence" value="ECO:0007669"/>
    <property type="project" value="UniProtKB-EC"/>
</dbReference>
<dbReference type="Gene3D" id="1.10.230.10">
    <property type="entry name" value="Cytochrome P450-Terp, domain 2"/>
    <property type="match status" value="1"/>
</dbReference>
<keyword evidence="6" id="KW-0012">Acyltransferase</keyword>
<organism evidence="6 7">
    <name type="scientific">Leifsonia aquatica</name>
    <name type="common">Corynebacterium aquaticum</name>
    <dbReference type="NCBI Taxonomy" id="144185"/>
    <lineage>
        <taxon>Bacteria</taxon>
        <taxon>Bacillati</taxon>
        <taxon>Actinomycetota</taxon>
        <taxon>Actinomycetes</taxon>
        <taxon>Micrococcales</taxon>
        <taxon>Microbacteriaceae</taxon>
        <taxon>Leifsonia</taxon>
    </lineage>
</organism>
<proteinExistence type="inferred from homology"/>
<dbReference type="Proteomes" id="UP000538196">
    <property type="component" value="Unassembled WGS sequence"/>
</dbReference>
<dbReference type="Gene3D" id="1.10.580.10">
    <property type="entry name" value="Citrate Synthase, domain 1"/>
    <property type="match status" value="1"/>
</dbReference>
<dbReference type="EMBL" id="JACHVP010000001">
    <property type="protein sequence ID" value="MBB2966834.1"/>
    <property type="molecule type" value="Genomic_DNA"/>
</dbReference>
<dbReference type="InterPro" id="IPR016143">
    <property type="entry name" value="Citrate_synth-like_sm_a-sub"/>
</dbReference>
<evidence type="ECO:0000256" key="3">
    <source>
        <dbReference type="ARBA" id="ARBA00012972"/>
    </source>
</evidence>